<dbReference type="PANTHER" id="PTHR11575">
    <property type="entry name" value="5'-NUCLEOTIDASE-RELATED"/>
    <property type="match status" value="1"/>
</dbReference>
<dbReference type="PRINTS" id="PR01607">
    <property type="entry name" value="APYRASEFAMLY"/>
</dbReference>
<dbReference type="InterPro" id="IPR036907">
    <property type="entry name" value="5'-Nucleotdase_C_sf"/>
</dbReference>
<keyword evidence="1" id="KW-0732">Signal</keyword>
<dbReference type="GO" id="GO:0009166">
    <property type="term" value="P:nucleotide catabolic process"/>
    <property type="evidence" value="ECO:0007669"/>
    <property type="project" value="InterPro"/>
</dbReference>
<keyword evidence="2" id="KW-0472">Membrane</keyword>
<dbReference type="GO" id="GO:0008253">
    <property type="term" value="F:5'-nucleotidase activity"/>
    <property type="evidence" value="ECO:0007669"/>
    <property type="project" value="TreeGrafter"/>
</dbReference>
<dbReference type="InterPro" id="IPR006179">
    <property type="entry name" value="5_nucleotidase/apyrase"/>
</dbReference>
<evidence type="ECO:0000259" key="4">
    <source>
        <dbReference type="Pfam" id="PF02872"/>
    </source>
</evidence>
<keyword evidence="2" id="KW-1133">Transmembrane helix</keyword>
<sequence length="1032" mass="108214">MPSPTSGGIRDGSRLRLRSRLLLFIWCCPVRCLPAVSRCRSGPSVNHVYVYVRVGYSIHGGTTDRGRTMRIMKRLQGGLLATAMLFAAVVVPAQAASAAEAQPAADGDTATINLLNVNDFHGRIDTGLTVPFASTVQQLKAEYPNSSLFLGAGDLIGASLFNSSVQKDQPTIDVLNALDLKASSVGNHEFDQGFDDLTNRVIGADGARNAKWDYLGANVYKKGTTTPALKEYSIQDVDGVKVGVIGAVTQETPTLVSPGGVKDLDFGDPVEAVNRVAKQLTDGDESNGEADVLVAEYHEGAPESENVETGKPTIDEQEAASPVFKHIVDDTDPAVNAIFNGHTHMAYSYTDAKHNNRPVIQTGNYAANVGQVVLDYNKKSGAVSYEKFGNVAAPSVPSGTSKADFDQQLADADKTGVTAEVKSIVDAAVKTGTEEGNKKVGSVASDITTAFADGKRDDRGSESTLGNLVADSLLDSLSSADRGGAQIGVVNPGGLRAELCKTGDNASCTLATDGSVTYAQANAVLPFLNNLWTTTLTGAQFKEALEQQWQTTTDGTTPSRPYLQLGLSHNVSYTYDPNAKQGEHITSVTINGKPLDPTAEYRIGSFSFLLQGGDNFRAFAQGTNTKDTGLVDRDAWIDYISKNSPLKPRYDRRAVAVTGLPTDGKVKAGESFTLNFSKLTLTSLGVPAETKLTAKIGDAEVGSADVKDGDTAALTVTVPADAQAGAATLTITGATDGTTVTLPLTVAAADQPQPTEPAIALADKDGNALKSLTLKPNDEKVVRAYVKGENVEGTPVYWKSSDPSVVSFKPKAGDQSAQNGKSRAASVGYDEQTLLAHKDGIVVITVTATVNGKELKAELPVAVRDGKVVKPALYFTDTNGKKITSLKLKKGASQKLWAVAEGKSVEGKPVYWKSSDPQTVSFAPKSAQNKPKSAAANAVAFNEQTLLAHKDGKATITITATIDGKALKAELPVTVGEAAAASAQKPASASAAQSGNNGLARTGSDPTMLIVVALIVLGVAGGAIHISRLRRY</sequence>
<gene>
    <name evidence="5" type="ORF">CS006_09975</name>
</gene>
<dbReference type="InterPro" id="IPR008334">
    <property type="entry name" value="5'-Nucleotdase_C"/>
</dbReference>
<keyword evidence="2" id="KW-0812">Transmembrane</keyword>
<evidence type="ECO:0000256" key="2">
    <source>
        <dbReference type="SAM" id="Phobius"/>
    </source>
</evidence>
<dbReference type="SUPFAM" id="SSF55816">
    <property type="entry name" value="5'-nucleotidase (syn. UDP-sugar hydrolase), C-terminal domain"/>
    <property type="match status" value="1"/>
</dbReference>
<dbReference type="AlphaFoldDB" id="A0A2M9H6K1"/>
<comment type="caution">
    <text evidence="5">The sequence shown here is derived from an EMBL/GenBank/DDBJ whole genome shotgun (WGS) entry which is preliminary data.</text>
</comment>
<name>A0A2M9H6K1_9BIFI</name>
<proteinExistence type="predicted"/>
<evidence type="ECO:0000313" key="6">
    <source>
        <dbReference type="Proteomes" id="UP000229095"/>
    </source>
</evidence>
<dbReference type="Pfam" id="PF02872">
    <property type="entry name" value="5_nucleotid_C"/>
    <property type="match status" value="1"/>
</dbReference>
<dbReference type="Gene3D" id="3.60.21.10">
    <property type="match status" value="1"/>
</dbReference>
<evidence type="ECO:0000259" key="3">
    <source>
        <dbReference type="Pfam" id="PF00149"/>
    </source>
</evidence>
<dbReference type="Proteomes" id="UP000229095">
    <property type="component" value="Unassembled WGS sequence"/>
</dbReference>
<dbReference type="Gene3D" id="3.90.780.10">
    <property type="entry name" value="5'-Nucleotidase, C-terminal domain"/>
    <property type="match status" value="1"/>
</dbReference>
<keyword evidence="6" id="KW-1185">Reference proteome</keyword>
<reference evidence="5 6" key="1">
    <citation type="submission" date="2017-10" db="EMBL/GenBank/DDBJ databases">
        <title>Draft genome sequences of strains TRE 1, TRE 9, TRE H and TRI 7, isolated from tamarins, belonging to four potential novel Bifidobacterium species.</title>
        <authorList>
            <person name="Mattarelli P."/>
            <person name="Modesto M."/>
            <person name="Puglisi E."/>
            <person name="Morelli L."/>
            <person name="Spezio C."/>
            <person name="Bonetti A."/>
            <person name="Sandri C."/>
        </authorList>
    </citation>
    <scope>NUCLEOTIDE SEQUENCE [LARGE SCALE GENOMIC DNA]</scope>
    <source>
        <strain evidence="6">TRE1</strain>
    </source>
</reference>
<evidence type="ECO:0000256" key="1">
    <source>
        <dbReference type="ARBA" id="ARBA00022729"/>
    </source>
</evidence>
<dbReference type="SUPFAM" id="SSF56300">
    <property type="entry name" value="Metallo-dependent phosphatases"/>
    <property type="match status" value="1"/>
</dbReference>
<dbReference type="Gene3D" id="2.60.40.1080">
    <property type="match status" value="2"/>
</dbReference>
<organism evidence="5 6">
    <name type="scientific">Bifidobacterium primatium</name>
    <dbReference type="NCBI Taxonomy" id="2045438"/>
    <lineage>
        <taxon>Bacteria</taxon>
        <taxon>Bacillati</taxon>
        <taxon>Actinomycetota</taxon>
        <taxon>Actinomycetes</taxon>
        <taxon>Bifidobacteriales</taxon>
        <taxon>Bifidobacteriaceae</taxon>
        <taxon>Bifidobacterium</taxon>
    </lineage>
</organism>
<feature type="domain" description="Calcineurin-like phosphoesterase" evidence="3">
    <location>
        <begin position="115"/>
        <end position="345"/>
    </location>
</feature>
<dbReference type="GO" id="GO:0008768">
    <property type="term" value="F:UDP-sugar diphosphatase activity"/>
    <property type="evidence" value="ECO:0007669"/>
    <property type="project" value="TreeGrafter"/>
</dbReference>
<feature type="domain" description="5'-Nucleotidase C-terminal" evidence="4">
    <location>
        <begin position="455"/>
        <end position="620"/>
    </location>
</feature>
<evidence type="ECO:0000313" key="5">
    <source>
        <dbReference type="EMBL" id="PJM72452.1"/>
    </source>
</evidence>
<evidence type="ECO:0008006" key="7">
    <source>
        <dbReference type="Google" id="ProtNLM"/>
    </source>
</evidence>
<dbReference type="GO" id="GO:0030288">
    <property type="term" value="C:outer membrane-bounded periplasmic space"/>
    <property type="evidence" value="ECO:0007669"/>
    <property type="project" value="TreeGrafter"/>
</dbReference>
<accession>A0A2M9H6K1</accession>
<dbReference type="PANTHER" id="PTHR11575:SF24">
    <property type="entry name" value="5'-NUCLEOTIDASE"/>
    <property type="match status" value="1"/>
</dbReference>
<protein>
    <recommendedName>
        <fullName evidence="7">Bifunctional metallophosphatase/5'-nucleotidase</fullName>
    </recommendedName>
</protein>
<dbReference type="OrthoDB" id="1016457at2"/>
<dbReference type="EMBL" id="PEBI01000005">
    <property type="protein sequence ID" value="PJM72452.1"/>
    <property type="molecule type" value="Genomic_DNA"/>
</dbReference>
<dbReference type="InterPro" id="IPR029052">
    <property type="entry name" value="Metallo-depent_PP-like"/>
</dbReference>
<dbReference type="InterPro" id="IPR004843">
    <property type="entry name" value="Calcineurin-like_PHP"/>
</dbReference>
<dbReference type="Pfam" id="PF00149">
    <property type="entry name" value="Metallophos"/>
    <property type="match status" value="1"/>
</dbReference>
<feature type="transmembrane region" description="Helical" evidence="2">
    <location>
        <begin position="1007"/>
        <end position="1026"/>
    </location>
</feature>